<protein>
    <submittedName>
        <fullName evidence="1">Uncharacterized protein</fullName>
    </submittedName>
</protein>
<sequence length="279" mass="30869">MLPSLEELRAEAAVNEILGTRRVDYDDQTENGKVDFLVDSAVGSAGPHVALEVSSTIDPARQRLWHGVDRHYAQTRSDLQGDWQVQFTADTQLKQIRARLTALLLRLECRNVDKIGLNGWDDSTPAGELPTAQHVGDLQDLARLNVTRAERIRSASAAGRIIPFEMNFGVARSNANTITPCLDGFLASQQGMNKVRKLARHPDREGHLFIWADPSDLSITMSLSHGFLPTDSPRVPPTVHTIWLGSLHADAAVYRWDRSGWTLHTVTAWTCSPASDDTC</sequence>
<evidence type="ECO:0000313" key="2">
    <source>
        <dbReference type="Proteomes" id="UP000244201"/>
    </source>
</evidence>
<name>A0A2R4SW09_9ACTN</name>
<proteinExistence type="predicted"/>
<dbReference type="AlphaFoldDB" id="A0A2R4SW09"/>
<dbReference type="EMBL" id="CP026304">
    <property type="protein sequence ID" value="AVZ71055.1"/>
    <property type="molecule type" value="Genomic_DNA"/>
</dbReference>
<keyword evidence="2" id="KW-1185">Reference proteome</keyword>
<dbReference type="Proteomes" id="UP000244201">
    <property type="component" value="Chromosome"/>
</dbReference>
<gene>
    <name evidence="1" type="ORF">SLUN_01095</name>
</gene>
<organism evidence="1 2">
    <name type="scientific">Streptomyces lunaelactis</name>
    <dbReference type="NCBI Taxonomy" id="1535768"/>
    <lineage>
        <taxon>Bacteria</taxon>
        <taxon>Bacillati</taxon>
        <taxon>Actinomycetota</taxon>
        <taxon>Actinomycetes</taxon>
        <taxon>Kitasatosporales</taxon>
        <taxon>Streptomycetaceae</taxon>
        <taxon>Streptomyces</taxon>
    </lineage>
</organism>
<reference evidence="1 2" key="1">
    <citation type="submission" date="2018-01" db="EMBL/GenBank/DDBJ databases">
        <title>Complete genome sequence of Streptomyces lunaelactis MM109T, a Ferroverdin A producer isolated from cave moonmilk deposits.</title>
        <authorList>
            <person name="Naome A."/>
            <person name="Martinet L."/>
            <person name="Maciejewska M."/>
            <person name="Anderssen S."/>
            <person name="Adam D."/>
            <person name="Tenconi E."/>
            <person name="Deflandre B."/>
            <person name="Arguelles-Arias A."/>
            <person name="Calusinska M."/>
            <person name="Copieters W."/>
            <person name="Karim L."/>
            <person name="Hanikenne M."/>
            <person name="Baurain D."/>
            <person name="van Wezel G."/>
            <person name="Smargiasso N."/>
            <person name="de Pauw E."/>
            <person name="Delfosse P."/>
            <person name="Rigali S."/>
        </authorList>
    </citation>
    <scope>NUCLEOTIDE SEQUENCE [LARGE SCALE GENOMIC DNA]</scope>
    <source>
        <strain evidence="1 2">MM109</strain>
    </source>
</reference>
<evidence type="ECO:0000313" key="1">
    <source>
        <dbReference type="EMBL" id="AVZ71055.1"/>
    </source>
</evidence>
<accession>A0A2R4SW09</accession>
<dbReference type="KEGG" id="slk:SLUN_01095"/>